<reference evidence="1 2" key="1">
    <citation type="submission" date="2012-04" db="EMBL/GenBank/DDBJ databases">
        <authorList>
            <person name="Weinstock G."/>
            <person name="Sodergren E."/>
            <person name="Lobos E.A."/>
            <person name="Fulton L."/>
            <person name="Fulton R."/>
            <person name="Courtney L."/>
            <person name="Fronick C."/>
            <person name="O'Laughlin M."/>
            <person name="Godfrey J."/>
            <person name="Wilson R.M."/>
            <person name="Miner T."/>
            <person name="Farmer C."/>
            <person name="Delehaunty K."/>
            <person name="Cordes M."/>
            <person name="Minx P."/>
            <person name="Tomlinson C."/>
            <person name="Chen J."/>
            <person name="Wollam A."/>
            <person name="Pepin K.H."/>
            <person name="Bhonagiri V."/>
            <person name="Zhang X."/>
            <person name="Suruliraj S."/>
            <person name="Warren W."/>
            <person name="Mitreva M."/>
            <person name="Mardis E.R."/>
            <person name="Wilson R.K."/>
        </authorList>
    </citation>
    <scope>NUCLEOTIDE SEQUENCE [LARGE SCALE GENOMIC DNA]</scope>
    <source>
        <strain evidence="1 2">505</strain>
    </source>
</reference>
<dbReference type="HOGENOM" id="CLU_3309333_0_0_9"/>
<evidence type="ECO:0000313" key="1">
    <source>
        <dbReference type="EMBL" id="EJY47365.1"/>
    </source>
</evidence>
<organism evidence="1 2">
    <name type="scientific">Enterococcus faecium 505</name>
    <dbReference type="NCBI Taxonomy" id="1134806"/>
    <lineage>
        <taxon>Bacteria</taxon>
        <taxon>Bacillati</taxon>
        <taxon>Bacillota</taxon>
        <taxon>Bacilli</taxon>
        <taxon>Lactobacillales</taxon>
        <taxon>Enterococcaceae</taxon>
        <taxon>Enterococcus</taxon>
    </lineage>
</organism>
<dbReference type="EMBL" id="AMBL01000013">
    <property type="protein sequence ID" value="EJY47365.1"/>
    <property type="molecule type" value="Genomic_DNA"/>
</dbReference>
<comment type="caution">
    <text evidence="1">The sequence shown here is derived from an EMBL/GenBank/DDBJ whole genome shotgun (WGS) entry which is preliminary data.</text>
</comment>
<proteinExistence type="predicted"/>
<gene>
    <name evidence="1" type="ORF">HMPREF1348_00387</name>
</gene>
<accession>J7CXC8</accession>
<name>J7CXC8_ENTFC</name>
<protein>
    <submittedName>
        <fullName evidence="1">Uncharacterized protein</fullName>
    </submittedName>
</protein>
<dbReference type="AlphaFoldDB" id="J7CXC8"/>
<dbReference type="Proteomes" id="UP000006403">
    <property type="component" value="Unassembled WGS sequence"/>
</dbReference>
<sequence>MEWGWFVRIVVGDFLFIFEKLLNPFQKLLSFQFIQHWLN</sequence>
<evidence type="ECO:0000313" key="2">
    <source>
        <dbReference type="Proteomes" id="UP000006403"/>
    </source>
</evidence>